<dbReference type="RefSeq" id="WP_015329485.1">
    <property type="nucleotide sequence ID" value="NC_020054.1"/>
</dbReference>
<dbReference type="PATRIC" id="fig|1166018.3.peg.380"/>
<sequence>MKHLFTLLIFLHSITPELKGQSIAYYRHRDAANSVTSLTAWPLDSSAAQLLALNTPATSTRSANVFRSTTTPIMPAGMGSISRLTRSPKRAYQLEDAVEPDSIKEKYFFFGNIGGNIDFINRRLGIGSVYTDVQFRPAIRITDALDVRFPIRIYYNNGVGPQQVDTSRATPQNFITVDTLTLAQSNKIRYWNQRPLLTYKTENRNIGLNIPVNIAYTIPSDPRWRLLFGLNFDFAWVTNRRFDFSYIANPLDSTAFVVNTVRDVPAPPSVTLAGGVVRSTPLFYGTTPQRPAVPFGRETTYSQIYTGVQIGAEYSSRKYEFILKYSYGGTTVYIERGSTSPGGANHIIQMGFLEKTVGIQFFGEVRIANVQTDERTLLKTVSMPPYIYLSLSKTVLLSKLKELFFP</sequence>
<reference evidence="1 2" key="1">
    <citation type="journal article" date="2012" name="J. Bacteriol.">
        <title>Genome Sequence of Fibrella aestuarina BUZ 2T, a Filamentous Marine Bacterium.</title>
        <authorList>
            <person name="Filippini M."/>
            <person name="Qi W."/>
            <person name="Blom J."/>
            <person name="Goesmann A."/>
            <person name="Smits T.H."/>
            <person name="Bagheri H.C."/>
        </authorList>
    </citation>
    <scope>NUCLEOTIDE SEQUENCE [LARGE SCALE GENOMIC DNA]</scope>
    <source>
        <strain evidence="2">BUZ 2T</strain>
    </source>
</reference>
<proteinExistence type="predicted"/>
<evidence type="ECO:0000313" key="2">
    <source>
        <dbReference type="Proteomes" id="UP000011058"/>
    </source>
</evidence>
<dbReference type="EMBL" id="HE796683">
    <property type="protein sequence ID" value="CCG98385.1"/>
    <property type="molecule type" value="Genomic_DNA"/>
</dbReference>
<name>I0K2N2_9BACT</name>
<evidence type="ECO:0000313" key="1">
    <source>
        <dbReference type="EMBL" id="CCG98385.1"/>
    </source>
</evidence>
<organism evidence="1 2">
    <name type="scientific">Fibrella aestuarina BUZ 2</name>
    <dbReference type="NCBI Taxonomy" id="1166018"/>
    <lineage>
        <taxon>Bacteria</taxon>
        <taxon>Pseudomonadati</taxon>
        <taxon>Bacteroidota</taxon>
        <taxon>Cytophagia</taxon>
        <taxon>Cytophagales</taxon>
        <taxon>Spirosomataceae</taxon>
        <taxon>Fibrella</taxon>
    </lineage>
</organism>
<dbReference type="AlphaFoldDB" id="I0K2N2"/>
<protein>
    <recommendedName>
        <fullName evidence="3">Outer membrane protein beta-barrel domain-containing protein</fullName>
    </recommendedName>
</protein>
<dbReference type="HOGENOM" id="CLU_677477_0_0_10"/>
<keyword evidence="2" id="KW-1185">Reference proteome</keyword>
<evidence type="ECO:0008006" key="3">
    <source>
        <dbReference type="Google" id="ProtNLM"/>
    </source>
</evidence>
<dbReference type="Proteomes" id="UP000011058">
    <property type="component" value="Chromosome"/>
</dbReference>
<gene>
    <name evidence="1" type="ORF">FAES_0373</name>
</gene>
<dbReference type="KEGG" id="fae:FAES_0373"/>
<accession>I0K2N2</accession>